<feature type="compositionally biased region" description="Low complexity" evidence="1">
    <location>
        <begin position="156"/>
        <end position="172"/>
    </location>
</feature>
<dbReference type="Proteomes" id="UP000719412">
    <property type="component" value="Unassembled WGS sequence"/>
</dbReference>
<feature type="compositionally biased region" description="Polar residues" evidence="1">
    <location>
        <begin position="173"/>
        <end position="182"/>
    </location>
</feature>
<evidence type="ECO:0000313" key="3">
    <source>
        <dbReference type="Proteomes" id="UP000719412"/>
    </source>
</evidence>
<reference evidence="2" key="1">
    <citation type="journal article" date="2020" name="J Insects Food Feed">
        <title>The yellow mealworm (Tenebrio molitor) genome: a resource for the emerging insects as food and feed industry.</title>
        <authorList>
            <person name="Eriksson T."/>
            <person name="Andere A."/>
            <person name="Kelstrup H."/>
            <person name="Emery V."/>
            <person name="Picard C."/>
        </authorList>
    </citation>
    <scope>NUCLEOTIDE SEQUENCE</scope>
    <source>
        <strain evidence="2">Stoneville</strain>
        <tissue evidence="2">Whole head</tissue>
    </source>
</reference>
<name>A0A8J6LB38_TENMO</name>
<evidence type="ECO:0000256" key="1">
    <source>
        <dbReference type="SAM" id="MobiDB-lite"/>
    </source>
</evidence>
<accession>A0A8J6LB38</accession>
<gene>
    <name evidence="2" type="ORF">GEV33_008165</name>
</gene>
<organism evidence="2 3">
    <name type="scientific">Tenebrio molitor</name>
    <name type="common">Yellow mealworm beetle</name>
    <dbReference type="NCBI Taxonomy" id="7067"/>
    <lineage>
        <taxon>Eukaryota</taxon>
        <taxon>Metazoa</taxon>
        <taxon>Ecdysozoa</taxon>
        <taxon>Arthropoda</taxon>
        <taxon>Hexapoda</taxon>
        <taxon>Insecta</taxon>
        <taxon>Pterygota</taxon>
        <taxon>Neoptera</taxon>
        <taxon>Endopterygota</taxon>
        <taxon>Coleoptera</taxon>
        <taxon>Polyphaga</taxon>
        <taxon>Cucujiformia</taxon>
        <taxon>Tenebrionidae</taxon>
        <taxon>Tenebrio</taxon>
    </lineage>
</organism>
<reference evidence="2" key="2">
    <citation type="submission" date="2021-08" db="EMBL/GenBank/DDBJ databases">
        <authorList>
            <person name="Eriksson T."/>
        </authorList>
    </citation>
    <scope>NUCLEOTIDE SEQUENCE</scope>
    <source>
        <strain evidence="2">Stoneville</strain>
        <tissue evidence="2">Whole head</tissue>
    </source>
</reference>
<feature type="region of interest" description="Disordered" evidence="1">
    <location>
        <begin position="83"/>
        <end position="102"/>
    </location>
</feature>
<keyword evidence="3" id="KW-1185">Reference proteome</keyword>
<sequence>MTFVVAIQLSYYNSIISKNSRPMARAQDEWVVIGEEDPWEWGSVRSGALWRYCGTTERSGTKGRTIVECPINVRTASGVSVFAEEKPPREGQNTSKGEPTRVDLLPGVNFEFKGGVKGVIECAVGAGVNVVESKQTGGASTQGVQAVSRKRIQPTPASAGSCRPRSSPRGPRISQQSDHNQE</sequence>
<comment type="caution">
    <text evidence="2">The sequence shown here is derived from an EMBL/GenBank/DDBJ whole genome shotgun (WGS) entry which is preliminary data.</text>
</comment>
<dbReference type="AlphaFoldDB" id="A0A8J6LB38"/>
<feature type="region of interest" description="Disordered" evidence="1">
    <location>
        <begin position="135"/>
        <end position="182"/>
    </location>
</feature>
<evidence type="ECO:0000313" key="2">
    <source>
        <dbReference type="EMBL" id="KAH0814625.1"/>
    </source>
</evidence>
<proteinExistence type="predicted"/>
<dbReference type="EMBL" id="JABDTM020024097">
    <property type="protein sequence ID" value="KAH0814625.1"/>
    <property type="molecule type" value="Genomic_DNA"/>
</dbReference>
<feature type="compositionally biased region" description="Polar residues" evidence="1">
    <location>
        <begin position="135"/>
        <end position="145"/>
    </location>
</feature>
<protein>
    <submittedName>
        <fullName evidence="2">Uncharacterized protein</fullName>
    </submittedName>
</protein>